<dbReference type="AlphaFoldDB" id="H8L1M9"/>
<dbReference type="InterPro" id="IPR050695">
    <property type="entry name" value="N-acetylmuramoyl_amidase_3"/>
</dbReference>
<dbReference type="KEGG" id="fau:Fraau_0920"/>
<evidence type="ECO:0000256" key="7">
    <source>
        <dbReference type="ARBA" id="ARBA00022801"/>
    </source>
</evidence>
<evidence type="ECO:0000259" key="11">
    <source>
        <dbReference type="SMART" id="SM00646"/>
    </source>
</evidence>
<dbReference type="InterPro" id="IPR021731">
    <property type="entry name" value="AMIN_dom"/>
</dbReference>
<dbReference type="eggNOG" id="COG0860">
    <property type="taxonomic scope" value="Bacteria"/>
</dbReference>
<organism evidence="12 13">
    <name type="scientific">Frateuria aurantia (strain ATCC 33424 / DSM 6220 / KCTC 2777 / LMG 1558 / NBRC 3245 / NCIMB 13370)</name>
    <name type="common">Acetobacter aurantius</name>
    <dbReference type="NCBI Taxonomy" id="767434"/>
    <lineage>
        <taxon>Bacteria</taxon>
        <taxon>Pseudomonadati</taxon>
        <taxon>Pseudomonadota</taxon>
        <taxon>Gammaproteobacteria</taxon>
        <taxon>Lysobacterales</taxon>
        <taxon>Rhodanobacteraceae</taxon>
        <taxon>Frateuria</taxon>
    </lineage>
</organism>
<accession>H8L1M9</accession>
<reference evidence="12" key="1">
    <citation type="submission" date="2012-02" db="EMBL/GenBank/DDBJ databases">
        <title>The complete genome of Frateuria aurantia DSM 6220.</title>
        <authorList>
            <consortium name="US DOE Joint Genome Institute (JGI-PGF)"/>
            <person name="Lucas S."/>
            <person name="Copeland A."/>
            <person name="Lapidus A."/>
            <person name="Glavina del Rio T."/>
            <person name="Dalin E."/>
            <person name="Tice H."/>
            <person name="Bruce D."/>
            <person name="Goodwin L."/>
            <person name="Pitluck S."/>
            <person name="Peters L."/>
            <person name="Ovchinnikova G."/>
            <person name="Teshima H."/>
            <person name="Kyrpides N."/>
            <person name="Mavromatis K."/>
            <person name="Ivanova N."/>
            <person name="Brettin T."/>
            <person name="Detter J.C."/>
            <person name="Han C."/>
            <person name="Larimer F."/>
            <person name="Land M."/>
            <person name="Hauser L."/>
            <person name="Markowitz V."/>
            <person name="Cheng J.-F."/>
            <person name="Hugenholtz P."/>
            <person name="Woyke T."/>
            <person name="Wu D."/>
            <person name="Brambilla E."/>
            <person name="Klenk H.-P."/>
            <person name="Eisen J.A."/>
        </authorList>
    </citation>
    <scope>NUCLEOTIDE SEQUENCE</scope>
    <source>
        <strain evidence="12">DSM 6220</strain>
    </source>
</reference>
<gene>
    <name evidence="12" type="ordered locus">Fraau_0920</name>
</gene>
<dbReference type="Pfam" id="PF01520">
    <property type="entry name" value="Amidase_3"/>
    <property type="match status" value="1"/>
</dbReference>
<evidence type="ECO:0000313" key="13">
    <source>
        <dbReference type="Proteomes" id="UP000005234"/>
    </source>
</evidence>
<evidence type="ECO:0000256" key="1">
    <source>
        <dbReference type="ARBA" id="ARBA00001561"/>
    </source>
</evidence>
<dbReference type="Gene3D" id="2.60.40.3500">
    <property type="match status" value="1"/>
</dbReference>
<keyword evidence="6" id="KW-0574">Periplasm</keyword>
<evidence type="ECO:0000256" key="10">
    <source>
        <dbReference type="SAM" id="SignalP"/>
    </source>
</evidence>
<proteinExistence type="inferred from homology"/>
<dbReference type="SMART" id="SM00646">
    <property type="entry name" value="Ami_3"/>
    <property type="match status" value="1"/>
</dbReference>
<keyword evidence="7" id="KW-0378">Hydrolase</keyword>
<feature type="chain" id="PRO_5003615567" description="N-acetylmuramoyl-L-alanine amidase AmiC" evidence="10">
    <location>
        <begin position="24"/>
        <end position="398"/>
    </location>
</feature>
<evidence type="ECO:0000256" key="2">
    <source>
        <dbReference type="ARBA" id="ARBA00004418"/>
    </source>
</evidence>
<dbReference type="InterPro" id="IPR002508">
    <property type="entry name" value="MurNAc-LAA_cat"/>
</dbReference>
<dbReference type="GO" id="GO:0008745">
    <property type="term" value="F:N-acetylmuramoyl-L-alanine amidase activity"/>
    <property type="evidence" value="ECO:0007669"/>
    <property type="project" value="UniProtKB-EC"/>
</dbReference>
<evidence type="ECO:0000313" key="12">
    <source>
        <dbReference type="EMBL" id="AFC85389.1"/>
    </source>
</evidence>
<keyword evidence="5 10" id="KW-0732">Signal</keyword>
<comment type="subcellular location">
    <subcellularLocation>
        <location evidence="2">Periplasm</location>
    </subcellularLocation>
</comment>
<keyword evidence="13" id="KW-1185">Reference proteome</keyword>
<sequence>MDRRRFLGFIGSLSVLSPTAAFASQRLGAARVGAYRMQDAGQSSRLLLDLYGDVSYQVFTLSNPSRIVIDFKGVPGHLPLQHLDLSNTPLTSIRSGPRGSGLRLVLTTREPITPHVSLQPGHSLAPRQLAIDLPHAPILASARQTASAQPHQEPARLVHQGGRRAAVIAIDPGHGGKDPGAVSATSHYEKYVALNIATKLHNLLDKDPAFHPTLTRDDDHFIPLFERVTIAHQHKADMFVSVHADAAPNRSANGASVYALSQHGATSAMARFMAQSENDADKYMLAGSTLRNADPSISKLLVDMSMSATIDTSLSLGEIILNNMGQVTRIHQQRVDQAGFAVLKSPDIPSILVENGFMSNPDDCRRLITDHHQQALAESLYASIRSFYQHNPMQLGPA</sequence>
<dbReference type="GO" id="GO:0071555">
    <property type="term" value="P:cell wall organization"/>
    <property type="evidence" value="ECO:0007669"/>
    <property type="project" value="UniProtKB-KW"/>
</dbReference>
<evidence type="ECO:0000256" key="9">
    <source>
        <dbReference type="ARBA" id="ARBA00074581"/>
    </source>
</evidence>
<dbReference type="PANTHER" id="PTHR30404">
    <property type="entry name" value="N-ACETYLMURAMOYL-L-ALANINE AMIDASE"/>
    <property type="match status" value="1"/>
</dbReference>
<protein>
    <recommendedName>
        <fullName evidence="9">N-acetylmuramoyl-L-alanine amidase AmiC</fullName>
        <ecNumber evidence="4">3.5.1.28</ecNumber>
    </recommendedName>
</protein>
<evidence type="ECO:0000256" key="8">
    <source>
        <dbReference type="ARBA" id="ARBA00023316"/>
    </source>
</evidence>
<name>H8L1M9_FRAAD</name>
<dbReference type="EMBL" id="CP003350">
    <property type="protein sequence ID" value="AFC85389.1"/>
    <property type="molecule type" value="Genomic_DNA"/>
</dbReference>
<dbReference type="GO" id="GO:0009253">
    <property type="term" value="P:peptidoglycan catabolic process"/>
    <property type="evidence" value="ECO:0007669"/>
    <property type="project" value="InterPro"/>
</dbReference>
<dbReference type="Proteomes" id="UP000005234">
    <property type="component" value="Chromosome"/>
</dbReference>
<evidence type="ECO:0000256" key="3">
    <source>
        <dbReference type="ARBA" id="ARBA00010860"/>
    </source>
</evidence>
<keyword evidence="8" id="KW-0961">Cell wall biogenesis/degradation</keyword>
<dbReference type="EC" id="3.5.1.28" evidence="4"/>
<evidence type="ECO:0000256" key="4">
    <source>
        <dbReference type="ARBA" id="ARBA00011901"/>
    </source>
</evidence>
<dbReference type="PANTHER" id="PTHR30404:SF0">
    <property type="entry name" value="N-ACETYLMURAMOYL-L-ALANINE AMIDASE AMIC"/>
    <property type="match status" value="1"/>
</dbReference>
<dbReference type="SUPFAM" id="SSF53187">
    <property type="entry name" value="Zn-dependent exopeptidases"/>
    <property type="match status" value="1"/>
</dbReference>
<dbReference type="RefSeq" id="WP_014402395.1">
    <property type="nucleotide sequence ID" value="NC_017033.1"/>
</dbReference>
<evidence type="ECO:0000256" key="5">
    <source>
        <dbReference type="ARBA" id="ARBA00022729"/>
    </source>
</evidence>
<dbReference type="FunFam" id="3.40.630.40:FF:000001">
    <property type="entry name" value="N-acetylmuramoyl-L-alanine amidase"/>
    <property type="match status" value="1"/>
</dbReference>
<dbReference type="STRING" id="767434.Fraau_0920"/>
<evidence type="ECO:0000256" key="6">
    <source>
        <dbReference type="ARBA" id="ARBA00022764"/>
    </source>
</evidence>
<dbReference type="Gene3D" id="3.40.630.40">
    <property type="entry name" value="Zn-dependent exopeptidases"/>
    <property type="match status" value="1"/>
</dbReference>
<dbReference type="OrthoDB" id="9806267at2"/>
<dbReference type="GO" id="GO:0030288">
    <property type="term" value="C:outer membrane-bounded periplasmic space"/>
    <property type="evidence" value="ECO:0007669"/>
    <property type="project" value="TreeGrafter"/>
</dbReference>
<dbReference type="CDD" id="cd02696">
    <property type="entry name" value="MurNAc-LAA"/>
    <property type="match status" value="1"/>
</dbReference>
<comment type="catalytic activity">
    <reaction evidence="1">
        <text>Hydrolyzes the link between N-acetylmuramoyl residues and L-amino acid residues in certain cell-wall glycopeptides.</text>
        <dbReference type="EC" id="3.5.1.28"/>
    </reaction>
</comment>
<comment type="similarity">
    <text evidence="3">Belongs to the N-acetylmuramoyl-L-alanine amidase 3 family.</text>
</comment>
<dbReference type="Pfam" id="PF11741">
    <property type="entry name" value="AMIN"/>
    <property type="match status" value="1"/>
</dbReference>
<feature type="signal peptide" evidence="10">
    <location>
        <begin position="1"/>
        <end position="23"/>
    </location>
</feature>
<feature type="domain" description="MurNAc-LAA" evidence="11">
    <location>
        <begin position="228"/>
        <end position="385"/>
    </location>
</feature>
<dbReference type="HOGENOM" id="CLU_014322_2_2_6"/>